<accession>A0A2U3Q6S5</accession>
<evidence type="ECO:0000313" key="3">
    <source>
        <dbReference type="Proteomes" id="UP000246085"/>
    </source>
</evidence>
<gene>
    <name evidence="2" type="ORF">BRAD3257_6201</name>
    <name evidence="1" type="ORF">JWS04_30865</name>
</gene>
<dbReference type="Proteomes" id="UP000669317">
    <property type="component" value="Unassembled WGS sequence"/>
</dbReference>
<proteinExistence type="predicted"/>
<dbReference type="RefSeq" id="WP_122404568.1">
    <property type="nucleotide sequence ID" value="NZ_JAGIKT010000081.1"/>
</dbReference>
<sequence>MFEGIKRRWAEARATEARKEVEDTLRRWYAMNALDQHLVVSAFEAMTSEMPDALSNAQKAQMAKGIMKAARTAFSTRGDNVVAHTSRVSAFGGALVSLYLECQTLPGEQATRTVALIENWKQQAEC</sequence>
<dbReference type="EMBL" id="JAGIKT010000081">
    <property type="protein sequence ID" value="MBP0115388.1"/>
    <property type="molecule type" value="Genomic_DNA"/>
</dbReference>
<name>A0A2U3Q6S5_9BRAD</name>
<reference evidence="1 4" key="2">
    <citation type="submission" date="2021-03" db="EMBL/GenBank/DDBJ databases">
        <title>Genome Sequence of Bradyrhizobium vignae strain ISRA400.</title>
        <authorList>
            <person name="Tisa L.S."/>
            <person name="Svistoonoff S."/>
            <person name="Hocher V."/>
            <person name="Fall S."/>
            <person name="Zaiya A."/>
            <person name="Naing D."/>
            <person name="Niang N."/>
            <person name="Diouf A."/>
            <person name="Dasylva M.C."/>
            <person name="Toure O."/>
            <person name="Gueye M."/>
            <person name="Gully D."/>
            <person name="Tisseyre P."/>
            <person name="Simpson S."/>
            <person name="Morris K."/>
            <person name="Thomas W.K."/>
        </authorList>
    </citation>
    <scope>NUCLEOTIDE SEQUENCE [LARGE SCALE GENOMIC DNA]</scope>
    <source>
        <strain evidence="1 4">ISRA400</strain>
    </source>
</reference>
<protein>
    <submittedName>
        <fullName evidence="2">Uncharacterized protein</fullName>
    </submittedName>
</protein>
<dbReference type="EMBL" id="LS398110">
    <property type="protein sequence ID" value="SPP97107.1"/>
    <property type="molecule type" value="Genomic_DNA"/>
</dbReference>
<dbReference type="KEGG" id="bvz:BRAD3257_6201"/>
<keyword evidence="4" id="KW-1185">Reference proteome</keyword>
<evidence type="ECO:0000313" key="2">
    <source>
        <dbReference type="EMBL" id="SPP97107.1"/>
    </source>
</evidence>
<reference evidence="2 3" key="1">
    <citation type="submission" date="2018-03" db="EMBL/GenBank/DDBJ databases">
        <authorList>
            <person name="Gully D."/>
        </authorList>
    </citation>
    <scope>NUCLEOTIDE SEQUENCE [LARGE SCALE GENOMIC DNA]</scope>
    <source>
        <strain evidence="2">ORS3257</strain>
    </source>
</reference>
<evidence type="ECO:0000313" key="4">
    <source>
        <dbReference type="Proteomes" id="UP000669317"/>
    </source>
</evidence>
<dbReference type="AlphaFoldDB" id="A0A2U3Q6S5"/>
<evidence type="ECO:0000313" key="1">
    <source>
        <dbReference type="EMBL" id="MBP0115388.1"/>
    </source>
</evidence>
<organism evidence="2 3">
    <name type="scientific">Bradyrhizobium vignae</name>
    <dbReference type="NCBI Taxonomy" id="1549949"/>
    <lineage>
        <taxon>Bacteria</taxon>
        <taxon>Pseudomonadati</taxon>
        <taxon>Pseudomonadota</taxon>
        <taxon>Alphaproteobacteria</taxon>
        <taxon>Hyphomicrobiales</taxon>
        <taxon>Nitrobacteraceae</taxon>
        <taxon>Bradyrhizobium</taxon>
    </lineage>
</organism>
<dbReference type="Proteomes" id="UP000246085">
    <property type="component" value="Chromosome BRAD3257"/>
</dbReference>